<dbReference type="AlphaFoldDB" id="A0A099YAJ0"/>
<proteinExistence type="predicted"/>
<accession>A0A099YAJ0</accession>
<dbReference type="GO" id="GO:0016787">
    <property type="term" value="F:hydrolase activity"/>
    <property type="evidence" value="ECO:0007669"/>
    <property type="project" value="UniProtKB-KW"/>
</dbReference>
<dbReference type="InterPro" id="IPR050300">
    <property type="entry name" value="GDXG_lipolytic_enzyme"/>
</dbReference>
<sequence length="270" mass="30095">MEIIQKNLSTASYQTKAVLTGYLQTPVPKSPVQQFRPLIFVPGGSMTHIPVEQTEKTALSFSARGFQVFVLRYTFTSERQPVYPNPLIDLALAVALLRKQAAAWHLKTDQLTIMGFSAGGQVTALYNDYWHAKWLSRLSGAASNQLRPNAVILGYPVIDLNLGFPKDATTRAKWADDPARYNAAAHVNDLNAPTFMWTTFTDQVVPVQNTLSYSQALLAHQIPQELHVFAHGPHGMDIANALVAHHDDVDQPHVAHWVELACEWLDDLFK</sequence>
<evidence type="ECO:0000313" key="3">
    <source>
        <dbReference type="EMBL" id="KGL67329.1"/>
    </source>
</evidence>
<dbReference type="EMBL" id="JROC01000025">
    <property type="protein sequence ID" value="KGL67329.1"/>
    <property type="molecule type" value="Genomic_DNA"/>
</dbReference>
<dbReference type="Gene3D" id="3.40.50.1820">
    <property type="entry name" value="alpha/beta hydrolase"/>
    <property type="match status" value="1"/>
</dbReference>
<evidence type="ECO:0000256" key="1">
    <source>
        <dbReference type="ARBA" id="ARBA00022801"/>
    </source>
</evidence>
<organism evidence="3 4">
    <name type="scientific">Limosilactobacillus mucosae</name>
    <name type="common">Lactobacillus mucosae</name>
    <dbReference type="NCBI Taxonomy" id="97478"/>
    <lineage>
        <taxon>Bacteria</taxon>
        <taxon>Bacillati</taxon>
        <taxon>Bacillota</taxon>
        <taxon>Bacilli</taxon>
        <taxon>Lactobacillales</taxon>
        <taxon>Lactobacillaceae</taxon>
        <taxon>Limosilactobacillus</taxon>
    </lineage>
</organism>
<evidence type="ECO:0000313" key="4">
    <source>
        <dbReference type="Proteomes" id="UP000030001"/>
    </source>
</evidence>
<dbReference type="Pfam" id="PF20434">
    <property type="entry name" value="BD-FAE"/>
    <property type="match status" value="1"/>
</dbReference>
<keyword evidence="1" id="KW-0378">Hydrolase</keyword>
<protein>
    <submittedName>
        <fullName evidence="3">Esterase</fullName>
    </submittedName>
</protein>
<gene>
    <name evidence="3" type="ORF">LX03_02560</name>
</gene>
<dbReference type="Proteomes" id="UP000030001">
    <property type="component" value="Unassembled WGS sequence"/>
</dbReference>
<dbReference type="PANTHER" id="PTHR48081:SF6">
    <property type="entry name" value="PEPTIDASE S9 PROLYL OLIGOPEPTIDASE CATALYTIC DOMAIN-CONTAINING PROTEIN"/>
    <property type="match status" value="1"/>
</dbReference>
<dbReference type="SUPFAM" id="SSF53474">
    <property type="entry name" value="alpha/beta-Hydrolases"/>
    <property type="match status" value="1"/>
</dbReference>
<reference evidence="3 4" key="1">
    <citation type="submission" date="2014-09" db="EMBL/GenBank/DDBJ databases">
        <title>Lactobacillus mucosae CRL573 Genome Sequencing.</title>
        <authorList>
            <person name="Bleckwedel J."/>
            <person name="Teran L.C."/>
            <person name="Bonacina J."/>
            <person name="Saavedra L."/>
            <person name="Mozzi F.B."/>
            <person name="Raya R.R."/>
        </authorList>
    </citation>
    <scope>NUCLEOTIDE SEQUENCE [LARGE SCALE GENOMIC DNA]</scope>
    <source>
        <strain evidence="3 4">CRL573</strain>
    </source>
</reference>
<dbReference type="PANTHER" id="PTHR48081">
    <property type="entry name" value="AB HYDROLASE SUPERFAMILY PROTEIN C4A8.06C"/>
    <property type="match status" value="1"/>
</dbReference>
<feature type="domain" description="BD-FAE-like" evidence="2">
    <location>
        <begin position="28"/>
        <end position="215"/>
    </location>
</feature>
<dbReference type="InterPro" id="IPR049492">
    <property type="entry name" value="BD-FAE-like_dom"/>
</dbReference>
<dbReference type="InterPro" id="IPR029058">
    <property type="entry name" value="AB_hydrolase_fold"/>
</dbReference>
<comment type="caution">
    <text evidence="3">The sequence shown here is derived from an EMBL/GenBank/DDBJ whole genome shotgun (WGS) entry which is preliminary data.</text>
</comment>
<evidence type="ECO:0000259" key="2">
    <source>
        <dbReference type="Pfam" id="PF20434"/>
    </source>
</evidence>
<name>A0A099YAJ0_LIMMU</name>